<dbReference type="AlphaFoldDB" id="A0A318HLW4"/>
<dbReference type="RefSeq" id="WP_423797408.1">
    <property type="nucleotide sequence ID" value="NZ_QJJU01000002.1"/>
</dbReference>
<feature type="transmembrane region" description="Helical" evidence="1">
    <location>
        <begin position="6"/>
        <end position="27"/>
    </location>
</feature>
<organism evidence="2 3">
    <name type="scientific">Mycolicibacterium moriokaense</name>
    <dbReference type="NCBI Taxonomy" id="39691"/>
    <lineage>
        <taxon>Bacteria</taxon>
        <taxon>Bacillati</taxon>
        <taxon>Actinomycetota</taxon>
        <taxon>Actinomycetes</taxon>
        <taxon>Mycobacteriales</taxon>
        <taxon>Mycobacteriaceae</taxon>
        <taxon>Mycolicibacterium</taxon>
    </lineage>
</organism>
<comment type="caution">
    <text evidence="2">The sequence shown here is derived from an EMBL/GenBank/DDBJ whole genome shotgun (WGS) entry which is preliminary data.</text>
</comment>
<accession>A0A318HLW4</accession>
<keyword evidence="1" id="KW-0812">Transmembrane</keyword>
<reference evidence="3" key="1">
    <citation type="submission" date="2018-05" db="EMBL/GenBank/DDBJ databases">
        <authorList>
            <person name="Deangelis K."/>
            <person name="Huntemann M."/>
            <person name="Clum A."/>
            <person name="Pillay M."/>
            <person name="Palaniappan K."/>
            <person name="Varghese N."/>
            <person name="Mikhailova N."/>
            <person name="Stamatis D."/>
            <person name="Reddy T."/>
            <person name="Daum C."/>
            <person name="Shapiro N."/>
            <person name="Ivanova N."/>
            <person name="Kyrpides N."/>
            <person name="Woyke T."/>
        </authorList>
    </citation>
    <scope>NUCLEOTIDE SEQUENCE [LARGE SCALE GENOMIC DNA]</scope>
    <source>
        <strain evidence="3">GAS496</strain>
    </source>
</reference>
<reference evidence="2 3" key="2">
    <citation type="submission" date="2018-06" db="EMBL/GenBank/DDBJ databases">
        <title>Sequencing of bacterial isolates from soil warming experiment in Harvard Forest, Massachusetts, USA.</title>
        <authorList>
            <person name="Deangelis K.PhD."/>
        </authorList>
    </citation>
    <scope>NUCLEOTIDE SEQUENCE [LARGE SCALE GENOMIC DNA]</scope>
    <source>
        <strain evidence="2 3">GAS496</strain>
    </source>
</reference>
<evidence type="ECO:0000256" key="1">
    <source>
        <dbReference type="SAM" id="Phobius"/>
    </source>
</evidence>
<keyword evidence="3" id="KW-1185">Reference proteome</keyword>
<evidence type="ECO:0000313" key="2">
    <source>
        <dbReference type="EMBL" id="PXX12015.1"/>
    </source>
</evidence>
<sequence>MEVVGWIAVGVAAVVVLGGAMIGLMSIPDAMRYLKIRRM</sequence>
<dbReference type="InterPro" id="IPR054188">
    <property type="entry name" value="DUF6893"/>
</dbReference>
<keyword evidence="1" id="KW-0472">Membrane</keyword>
<proteinExistence type="predicted"/>
<evidence type="ECO:0000313" key="3">
    <source>
        <dbReference type="Proteomes" id="UP000247781"/>
    </source>
</evidence>
<dbReference type="EMBL" id="QJJU01000002">
    <property type="protein sequence ID" value="PXX12015.1"/>
    <property type="molecule type" value="Genomic_DNA"/>
</dbReference>
<protein>
    <submittedName>
        <fullName evidence="2">Uncharacterized protein</fullName>
    </submittedName>
</protein>
<dbReference type="Proteomes" id="UP000247781">
    <property type="component" value="Unassembled WGS sequence"/>
</dbReference>
<dbReference type="Pfam" id="PF21833">
    <property type="entry name" value="DUF6893"/>
    <property type="match status" value="1"/>
</dbReference>
<name>A0A318HLW4_9MYCO</name>
<keyword evidence="1" id="KW-1133">Transmembrane helix</keyword>
<gene>
    <name evidence="2" type="ORF">C8E89_102139</name>
</gene>